<protein>
    <submittedName>
        <fullName evidence="1">Uncharacterized protein</fullName>
    </submittedName>
</protein>
<sequence length="12" mass="1272">MLKCSTGSKMVS</sequence>
<dbReference type="EMBL" id="GGEC01007364">
    <property type="protein sequence ID" value="MBW87847.1"/>
    <property type="molecule type" value="Transcribed_RNA"/>
</dbReference>
<name>A0A2P2J3A1_RHIMU</name>
<proteinExistence type="predicted"/>
<accession>A0A2P2J3A1</accession>
<reference evidence="1" key="1">
    <citation type="submission" date="2018-02" db="EMBL/GenBank/DDBJ databases">
        <title>Rhizophora mucronata_Transcriptome.</title>
        <authorList>
            <person name="Meera S.P."/>
            <person name="Sreeshan A."/>
            <person name="Augustine A."/>
        </authorList>
    </citation>
    <scope>NUCLEOTIDE SEQUENCE</scope>
    <source>
        <tissue evidence="1">Leaf</tissue>
    </source>
</reference>
<organism evidence="1">
    <name type="scientific">Rhizophora mucronata</name>
    <name type="common">Asiatic mangrove</name>
    <dbReference type="NCBI Taxonomy" id="61149"/>
    <lineage>
        <taxon>Eukaryota</taxon>
        <taxon>Viridiplantae</taxon>
        <taxon>Streptophyta</taxon>
        <taxon>Embryophyta</taxon>
        <taxon>Tracheophyta</taxon>
        <taxon>Spermatophyta</taxon>
        <taxon>Magnoliopsida</taxon>
        <taxon>eudicotyledons</taxon>
        <taxon>Gunneridae</taxon>
        <taxon>Pentapetalae</taxon>
        <taxon>rosids</taxon>
        <taxon>fabids</taxon>
        <taxon>Malpighiales</taxon>
        <taxon>Rhizophoraceae</taxon>
        <taxon>Rhizophora</taxon>
    </lineage>
</organism>
<evidence type="ECO:0000313" key="1">
    <source>
        <dbReference type="EMBL" id="MBW87847.1"/>
    </source>
</evidence>